<dbReference type="SUPFAM" id="SSF103473">
    <property type="entry name" value="MFS general substrate transporter"/>
    <property type="match status" value="1"/>
</dbReference>
<dbReference type="OrthoDB" id="6770063at2759"/>
<accession>A0A9P4Z140</accession>
<comment type="similarity">
    <text evidence="5">Belongs to the major facilitator superfamily. CAR1 family.</text>
</comment>
<dbReference type="RefSeq" id="XP_035324138.1">
    <property type="nucleotide sequence ID" value="XM_035466301.1"/>
</dbReference>
<dbReference type="EMBL" id="JAANYQ010000003">
    <property type="protein sequence ID" value="KAF4125486.1"/>
    <property type="molecule type" value="Genomic_DNA"/>
</dbReference>
<dbReference type="InterPro" id="IPR011701">
    <property type="entry name" value="MFS"/>
</dbReference>
<feature type="transmembrane region" description="Helical" evidence="6">
    <location>
        <begin position="468"/>
        <end position="488"/>
    </location>
</feature>
<evidence type="ECO:0000259" key="7">
    <source>
        <dbReference type="PROSITE" id="PS50850"/>
    </source>
</evidence>
<sequence>MAPTHQHRNLFVNHYFHRLTVACALQQSAVDVAEEEEPLDFSPDGDVDNPREWPAAFKWTLTVVLTILAFSVTFNCMSLIPVAGRIVTDLAGGKENKNAAVLLVTIWELGEAAGPLLIAPLSETIGRWPVMVVANGLFVLFTVFSASAPSVPLFILSRALMGLVVSSNVLSPAVIGDVFDPERRGSPMSLVMVAPIVGSALGPALGGALSESYGWRAVLWIAAAISTITQVLLLTCSRETYKVVILRVRQLADRKRAIDAGETVVDKFGLDSRSQRAKLLRSIVRPFVVFGSSGVLMALSFFGSVIFAQMYNINTTLPDILQVRYGLSPVMTGTALISVSIGSVFSVGACNLGLDRIYAHMKASNAGIGQPEFRLPIVVVGALTQPVAIALYGWAAELLLPLPVMLFATGLLGATLMLGFLPLASYVVDAFGLYSASAMTGLIVSRCLAGTFLPLLTTPLVDGFGYGWGFTVLAVFNLCLAPIPMAILRYGHVWRKRCEYTACVHD</sequence>
<feature type="transmembrane region" description="Helical" evidence="6">
    <location>
        <begin position="283"/>
        <end position="310"/>
    </location>
</feature>
<dbReference type="PANTHER" id="PTHR23502:SF163">
    <property type="entry name" value="MAJOR FACILITATOR SUPERFAMILY (MFS) PROFILE DOMAIN-CONTAINING PROTEIN"/>
    <property type="match status" value="1"/>
</dbReference>
<evidence type="ECO:0000256" key="2">
    <source>
        <dbReference type="ARBA" id="ARBA00022692"/>
    </source>
</evidence>
<feature type="transmembrane region" description="Helical" evidence="6">
    <location>
        <begin position="400"/>
        <end position="421"/>
    </location>
</feature>
<dbReference type="PROSITE" id="PS50850">
    <property type="entry name" value="MFS"/>
    <property type="match status" value="1"/>
</dbReference>
<evidence type="ECO:0000256" key="3">
    <source>
        <dbReference type="ARBA" id="ARBA00022989"/>
    </source>
</evidence>
<feature type="transmembrane region" description="Helical" evidence="6">
    <location>
        <begin position="330"/>
        <end position="354"/>
    </location>
</feature>
<feature type="transmembrane region" description="Helical" evidence="6">
    <location>
        <begin position="59"/>
        <end position="80"/>
    </location>
</feature>
<keyword evidence="4 6" id="KW-0472">Membrane</keyword>
<comment type="caution">
    <text evidence="8">The sequence shown here is derived from an EMBL/GenBank/DDBJ whole genome shotgun (WGS) entry which is preliminary data.</text>
</comment>
<evidence type="ECO:0000256" key="1">
    <source>
        <dbReference type="ARBA" id="ARBA00004141"/>
    </source>
</evidence>
<feature type="transmembrane region" description="Helical" evidence="6">
    <location>
        <begin position="375"/>
        <end position="394"/>
    </location>
</feature>
<dbReference type="FunFam" id="1.20.1250.20:FF:000509">
    <property type="entry name" value="MFS general substrate transporter"/>
    <property type="match status" value="1"/>
</dbReference>
<dbReference type="GO" id="GO:0022857">
    <property type="term" value="F:transmembrane transporter activity"/>
    <property type="evidence" value="ECO:0007669"/>
    <property type="project" value="InterPro"/>
</dbReference>
<feature type="transmembrane region" description="Helical" evidence="6">
    <location>
        <begin position="128"/>
        <end position="147"/>
    </location>
</feature>
<keyword evidence="9" id="KW-1185">Reference proteome</keyword>
<dbReference type="GeneID" id="55970554"/>
<dbReference type="PANTHER" id="PTHR23502">
    <property type="entry name" value="MAJOR FACILITATOR SUPERFAMILY"/>
    <property type="match status" value="1"/>
</dbReference>
<feature type="transmembrane region" description="Helical" evidence="6">
    <location>
        <begin position="433"/>
        <end position="456"/>
    </location>
</feature>
<evidence type="ECO:0000256" key="6">
    <source>
        <dbReference type="SAM" id="Phobius"/>
    </source>
</evidence>
<feature type="transmembrane region" description="Helical" evidence="6">
    <location>
        <begin position="153"/>
        <end position="175"/>
    </location>
</feature>
<reference evidence="8" key="1">
    <citation type="submission" date="2020-03" db="EMBL/GenBank/DDBJ databases">
        <title>Site-based positive gene gene selection in Geosmithia morbida across the United States reveals a broad range of putative effectors and factors for local host and environmental adapation.</title>
        <authorList>
            <person name="Onufrak A."/>
            <person name="Murdoch R.W."/>
            <person name="Gazis R."/>
            <person name="Huff M."/>
            <person name="Staton M."/>
            <person name="Klingeman W."/>
            <person name="Hadziabdic D."/>
        </authorList>
    </citation>
    <scope>NUCLEOTIDE SEQUENCE</scope>
    <source>
        <strain evidence="8">1262</strain>
    </source>
</reference>
<dbReference type="GO" id="GO:0016020">
    <property type="term" value="C:membrane"/>
    <property type="evidence" value="ECO:0007669"/>
    <property type="project" value="UniProtKB-SubCell"/>
</dbReference>
<gene>
    <name evidence="8" type="ORF">GMORB2_4326</name>
</gene>
<dbReference type="InterPro" id="IPR020846">
    <property type="entry name" value="MFS_dom"/>
</dbReference>
<evidence type="ECO:0000256" key="5">
    <source>
        <dbReference type="ARBA" id="ARBA00038347"/>
    </source>
</evidence>
<evidence type="ECO:0000313" key="9">
    <source>
        <dbReference type="Proteomes" id="UP000749293"/>
    </source>
</evidence>
<dbReference type="AlphaFoldDB" id="A0A9P4Z140"/>
<evidence type="ECO:0000256" key="4">
    <source>
        <dbReference type="ARBA" id="ARBA00023136"/>
    </source>
</evidence>
<feature type="transmembrane region" description="Helical" evidence="6">
    <location>
        <begin position="217"/>
        <end position="237"/>
    </location>
</feature>
<comment type="subcellular location">
    <subcellularLocation>
        <location evidence="1">Membrane</location>
        <topology evidence="1">Multi-pass membrane protein</topology>
    </subcellularLocation>
</comment>
<dbReference type="Pfam" id="PF07690">
    <property type="entry name" value="MFS_1"/>
    <property type="match status" value="1"/>
</dbReference>
<keyword evidence="2 6" id="KW-0812">Transmembrane</keyword>
<dbReference type="Gene3D" id="1.20.1250.20">
    <property type="entry name" value="MFS general substrate transporter like domains"/>
    <property type="match status" value="1"/>
</dbReference>
<feature type="domain" description="Major facilitator superfamily (MFS) profile" evidence="7">
    <location>
        <begin position="61"/>
        <end position="492"/>
    </location>
</feature>
<protein>
    <submittedName>
        <fullName evidence="8">Arabinose efflux permease, MFS family</fullName>
    </submittedName>
</protein>
<proteinExistence type="inferred from homology"/>
<evidence type="ECO:0000313" key="8">
    <source>
        <dbReference type="EMBL" id="KAF4125486.1"/>
    </source>
</evidence>
<keyword evidence="3 6" id="KW-1133">Transmembrane helix</keyword>
<name>A0A9P4Z140_9HYPO</name>
<dbReference type="Proteomes" id="UP000749293">
    <property type="component" value="Unassembled WGS sequence"/>
</dbReference>
<organism evidence="8 9">
    <name type="scientific">Geosmithia morbida</name>
    <dbReference type="NCBI Taxonomy" id="1094350"/>
    <lineage>
        <taxon>Eukaryota</taxon>
        <taxon>Fungi</taxon>
        <taxon>Dikarya</taxon>
        <taxon>Ascomycota</taxon>
        <taxon>Pezizomycotina</taxon>
        <taxon>Sordariomycetes</taxon>
        <taxon>Hypocreomycetidae</taxon>
        <taxon>Hypocreales</taxon>
        <taxon>Bionectriaceae</taxon>
        <taxon>Geosmithia</taxon>
    </lineage>
</organism>
<dbReference type="InterPro" id="IPR036259">
    <property type="entry name" value="MFS_trans_sf"/>
</dbReference>